<evidence type="ECO:0000256" key="1">
    <source>
        <dbReference type="SAM" id="Phobius"/>
    </source>
</evidence>
<organism evidence="2 3">
    <name type="scientific">Chrysophaeum taylorii</name>
    <dbReference type="NCBI Taxonomy" id="2483200"/>
    <lineage>
        <taxon>Eukaryota</taxon>
        <taxon>Sar</taxon>
        <taxon>Stramenopiles</taxon>
        <taxon>Ochrophyta</taxon>
        <taxon>Pelagophyceae</taxon>
        <taxon>Pelagomonadales</taxon>
        <taxon>Pelagomonadaceae</taxon>
        <taxon>Chrysophaeum</taxon>
    </lineage>
</organism>
<dbReference type="EMBL" id="JAQMWT010000240">
    <property type="protein sequence ID" value="KAJ8606919.1"/>
    <property type="molecule type" value="Genomic_DNA"/>
</dbReference>
<feature type="transmembrane region" description="Helical" evidence="1">
    <location>
        <begin position="40"/>
        <end position="58"/>
    </location>
</feature>
<keyword evidence="1" id="KW-1133">Transmembrane helix</keyword>
<gene>
    <name evidence="2" type="ORF">CTAYLR_008627</name>
</gene>
<name>A0AAD7UHM5_9STRA</name>
<dbReference type="AlphaFoldDB" id="A0AAD7UHM5"/>
<keyword evidence="1" id="KW-0472">Membrane</keyword>
<dbReference type="Proteomes" id="UP001230188">
    <property type="component" value="Unassembled WGS sequence"/>
</dbReference>
<accession>A0AAD7UHM5</accession>
<proteinExistence type="predicted"/>
<evidence type="ECO:0000313" key="2">
    <source>
        <dbReference type="EMBL" id="KAJ8606919.1"/>
    </source>
</evidence>
<keyword evidence="1" id="KW-0812">Transmembrane</keyword>
<protein>
    <submittedName>
        <fullName evidence="2">Uncharacterized protein</fullName>
    </submittedName>
</protein>
<comment type="caution">
    <text evidence="2">The sequence shown here is derived from an EMBL/GenBank/DDBJ whole genome shotgun (WGS) entry which is preliminary data.</text>
</comment>
<reference evidence="2" key="1">
    <citation type="submission" date="2023-01" db="EMBL/GenBank/DDBJ databases">
        <title>Metagenome sequencing of chrysophaentin producing Chrysophaeum taylorii.</title>
        <authorList>
            <person name="Davison J."/>
            <person name="Bewley C."/>
        </authorList>
    </citation>
    <scope>NUCLEOTIDE SEQUENCE</scope>
    <source>
        <strain evidence="2">NIES-1699</strain>
    </source>
</reference>
<sequence length="78" mass="8562">MGSIGGHALVALTSTLTMVQWLFTTQPKGWVMKFADREPIVFFSCLLGAVGMGMPLVVPPIRRRLGYSTSQIDGYQDD</sequence>
<keyword evidence="3" id="KW-1185">Reference proteome</keyword>
<evidence type="ECO:0000313" key="3">
    <source>
        <dbReference type="Proteomes" id="UP001230188"/>
    </source>
</evidence>